<sequence length="257" mass="26166">EDVEVCSNPHLIRLGAATCMWLQLTGAAAGRQAGRQAAPARACEMPAAAAAAVPNHGSRGGNSRSGSTGSLVALQAVLEASQALTHQAGLQDSPLLLHRALQLLAAGCACACGVQRGRQIQPPPLLAAATATASTQQRSSEQQQQAACDPWVTLAERLSCTQAQTGSGASTTGRGAATAVAGTATEAGQNRNDEAVAAAEISLTARELYDMLAEFSPGVSYLDEQQKQLQPLAERLATVAAVTLAHSPPGAAGEEVR</sequence>
<feature type="non-terminal residue" evidence="1">
    <location>
        <position position="1"/>
    </location>
</feature>
<keyword evidence="2" id="KW-1185">Reference proteome</keyword>
<feature type="non-terminal residue" evidence="1">
    <location>
        <position position="257"/>
    </location>
</feature>
<accession>A0AAD3DRE7</accession>
<proteinExistence type="predicted"/>
<gene>
    <name evidence="1" type="ORF">Agub_g6982</name>
</gene>
<comment type="caution">
    <text evidence="1">The sequence shown here is derived from an EMBL/GenBank/DDBJ whole genome shotgun (WGS) entry which is preliminary data.</text>
</comment>
<evidence type="ECO:0000313" key="2">
    <source>
        <dbReference type="Proteomes" id="UP001054857"/>
    </source>
</evidence>
<name>A0AAD3DRE7_9CHLO</name>
<evidence type="ECO:0000313" key="1">
    <source>
        <dbReference type="EMBL" id="GFR45587.1"/>
    </source>
</evidence>
<dbReference type="EMBL" id="BMAR01000010">
    <property type="protein sequence ID" value="GFR45587.1"/>
    <property type="molecule type" value="Genomic_DNA"/>
</dbReference>
<organism evidence="1 2">
    <name type="scientific">Astrephomene gubernaculifera</name>
    <dbReference type="NCBI Taxonomy" id="47775"/>
    <lineage>
        <taxon>Eukaryota</taxon>
        <taxon>Viridiplantae</taxon>
        <taxon>Chlorophyta</taxon>
        <taxon>core chlorophytes</taxon>
        <taxon>Chlorophyceae</taxon>
        <taxon>CS clade</taxon>
        <taxon>Chlamydomonadales</taxon>
        <taxon>Astrephomenaceae</taxon>
        <taxon>Astrephomene</taxon>
    </lineage>
</organism>
<reference evidence="1 2" key="1">
    <citation type="journal article" date="2021" name="Sci. Rep.">
        <title>Genome sequencing of the multicellular alga Astrephomene provides insights into convergent evolution of germ-soma differentiation.</title>
        <authorList>
            <person name="Yamashita S."/>
            <person name="Yamamoto K."/>
            <person name="Matsuzaki R."/>
            <person name="Suzuki S."/>
            <person name="Yamaguchi H."/>
            <person name="Hirooka S."/>
            <person name="Minakuchi Y."/>
            <person name="Miyagishima S."/>
            <person name="Kawachi M."/>
            <person name="Toyoda A."/>
            <person name="Nozaki H."/>
        </authorList>
    </citation>
    <scope>NUCLEOTIDE SEQUENCE [LARGE SCALE GENOMIC DNA]</scope>
    <source>
        <strain evidence="1 2">NIES-4017</strain>
    </source>
</reference>
<dbReference type="Proteomes" id="UP001054857">
    <property type="component" value="Unassembled WGS sequence"/>
</dbReference>
<protein>
    <submittedName>
        <fullName evidence="1">Uncharacterized protein</fullName>
    </submittedName>
</protein>
<dbReference type="AlphaFoldDB" id="A0AAD3DRE7"/>